<evidence type="ECO:0000313" key="3">
    <source>
        <dbReference type="Proteomes" id="UP000597761"/>
    </source>
</evidence>
<evidence type="ECO:0000256" key="1">
    <source>
        <dbReference type="SAM" id="MobiDB-lite"/>
    </source>
</evidence>
<protein>
    <recommendedName>
        <fullName evidence="4">Integrase catalytic domain-containing protein</fullName>
    </recommendedName>
</protein>
<comment type="caution">
    <text evidence="2">The sequence shown here is derived from an EMBL/GenBank/DDBJ whole genome shotgun (WGS) entry which is preliminary data.</text>
</comment>
<feature type="compositionally biased region" description="Basic residues" evidence="1">
    <location>
        <begin position="86"/>
        <end position="99"/>
    </location>
</feature>
<evidence type="ECO:0008006" key="4">
    <source>
        <dbReference type="Google" id="ProtNLM"/>
    </source>
</evidence>
<feature type="region of interest" description="Disordered" evidence="1">
    <location>
        <begin position="86"/>
        <end position="114"/>
    </location>
</feature>
<evidence type="ECO:0000313" key="2">
    <source>
        <dbReference type="EMBL" id="GGC96880.1"/>
    </source>
</evidence>
<reference evidence="3" key="1">
    <citation type="journal article" date="2019" name="Int. J. Syst. Evol. Microbiol.">
        <title>The Global Catalogue of Microorganisms (GCM) 10K type strain sequencing project: providing services to taxonomists for standard genome sequencing and annotation.</title>
        <authorList>
            <consortium name="The Broad Institute Genomics Platform"/>
            <consortium name="The Broad Institute Genome Sequencing Center for Infectious Disease"/>
            <person name="Wu L."/>
            <person name="Ma J."/>
        </authorList>
    </citation>
    <scope>NUCLEOTIDE SEQUENCE [LARGE SCALE GENOMIC DNA]</scope>
    <source>
        <strain evidence="3">CGMCC 1.15480</strain>
    </source>
</reference>
<sequence length="123" mass="14044">MCPRHEYNTTRPHRSLPHRATPATLYDTMPKALPEPSRDADTHDRVRHDIIGNTGTVTLRVAGQLRHIGIGRTHVLLLIQDLHVSHHRRTPPRPQHRPHTGLPTPEMKQGPNPQTWVRALQMS</sequence>
<accession>A0ABQ1PGM3</accession>
<dbReference type="Proteomes" id="UP000597761">
    <property type="component" value="Unassembled WGS sequence"/>
</dbReference>
<gene>
    <name evidence="2" type="ORF">GCM10011512_24880</name>
</gene>
<feature type="region of interest" description="Disordered" evidence="1">
    <location>
        <begin position="1"/>
        <end position="43"/>
    </location>
</feature>
<organism evidence="2 3">
    <name type="scientific">Tersicoccus solisilvae</name>
    <dbReference type="NCBI Taxonomy" id="1882339"/>
    <lineage>
        <taxon>Bacteria</taxon>
        <taxon>Bacillati</taxon>
        <taxon>Actinomycetota</taxon>
        <taxon>Actinomycetes</taxon>
        <taxon>Micrococcales</taxon>
        <taxon>Micrococcaceae</taxon>
        <taxon>Tersicoccus</taxon>
    </lineage>
</organism>
<proteinExistence type="predicted"/>
<name>A0ABQ1PGM3_9MICC</name>
<keyword evidence="3" id="KW-1185">Reference proteome</keyword>
<dbReference type="EMBL" id="BMJI01000018">
    <property type="protein sequence ID" value="GGC96880.1"/>
    <property type="molecule type" value="Genomic_DNA"/>
</dbReference>